<dbReference type="AlphaFoldDB" id="A0A2P4XE37"/>
<gene>
    <name evidence="1" type="ORF">PHPALM_20743</name>
</gene>
<protein>
    <submittedName>
        <fullName evidence="1">Uncharacterized protein</fullName>
    </submittedName>
</protein>
<proteinExistence type="predicted"/>
<accession>A0A2P4XE37</accession>
<evidence type="ECO:0000313" key="1">
    <source>
        <dbReference type="EMBL" id="POM63813.1"/>
    </source>
</evidence>
<name>A0A2P4XE37_9STRA</name>
<comment type="caution">
    <text evidence="1">The sequence shown here is derived from an EMBL/GenBank/DDBJ whole genome shotgun (WGS) entry which is preliminary data.</text>
</comment>
<sequence length="130" mass="14245">MVPPGLHLNGPPAAVTSASVSIPPAYRGCTRDIVLAMTRQEAINQTRQRILAFSSTGHEVNDTTEEMALHNNEKSTYFPKVDTNPDRQTAAEAEWRIFLELVKEAGAQGCSNNFASGLTSLLRKSRDVFL</sequence>
<dbReference type="Proteomes" id="UP000237271">
    <property type="component" value="Unassembled WGS sequence"/>
</dbReference>
<reference evidence="1 2" key="1">
    <citation type="journal article" date="2017" name="Genome Biol. Evol.">
        <title>Phytophthora megakarya and P. palmivora, closely related causal agents of cacao black pod rot, underwent increases in genome sizes and gene numbers by different mechanisms.</title>
        <authorList>
            <person name="Ali S.S."/>
            <person name="Shao J."/>
            <person name="Lary D.J."/>
            <person name="Kronmiller B."/>
            <person name="Shen D."/>
            <person name="Strem M.D."/>
            <person name="Amoako-Attah I."/>
            <person name="Akrofi A.Y."/>
            <person name="Begoude B.A."/>
            <person name="Ten Hoopen G.M."/>
            <person name="Coulibaly K."/>
            <person name="Kebe B.I."/>
            <person name="Melnick R.L."/>
            <person name="Guiltinan M.J."/>
            <person name="Tyler B.M."/>
            <person name="Meinhardt L.W."/>
            <person name="Bailey B.A."/>
        </authorList>
    </citation>
    <scope>NUCLEOTIDE SEQUENCE [LARGE SCALE GENOMIC DNA]</scope>
    <source>
        <strain evidence="2">sbr112.9</strain>
    </source>
</reference>
<keyword evidence="2" id="KW-1185">Reference proteome</keyword>
<dbReference type="EMBL" id="NCKW01011295">
    <property type="protein sequence ID" value="POM63813.1"/>
    <property type="molecule type" value="Genomic_DNA"/>
</dbReference>
<evidence type="ECO:0000313" key="2">
    <source>
        <dbReference type="Proteomes" id="UP000237271"/>
    </source>
</evidence>
<organism evidence="1 2">
    <name type="scientific">Phytophthora palmivora</name>
    <dbReference type="NCBI Taxonomy" id="4796"/>
    <lineage>
        <taxon>Eukaryota</taxon>
        <taxon>Sar</taxon>
        <taxon>Stramenopiles</taxon>
        <taxon>Oomycota</taxon>
        <taxon>Peronosporomycetes</taxon>
        <taxon>Peronosporales</taxon>
        <taxon>Peronosporaceae</taxon>
        <taxon>Phytophthora</taxon>
    </lineage>
</organism>